<dbReference type="PANTHER" id="PTHR40032">
    <property type="entry name" value="EXPORTED PROTEIN-RELATED"/>
    <property type="match status" value="1"/>
</dbReference>
<protein>
    <recommendedName>
        <fullName evidence="1">Putative amidase domain-containing protein</fullName>
    </recommendedName>
</protein>
<reference evidence="2 5" key="2">
    <citation type="submission" date="2016-10" db="EMBL/GenBank/DDBJ databases">
        <title>The whole genome sequencing and assembly of Aeribacillus pallidus KCTC3564 strain.</title>
        <authorList>
            <person name="Lee Y.-J."/>
            <person name="Park M.-K."/>
            <person name="Yi H."/>
            <person name="Bahn Y.-S."/>
            <person name="Kim J.F."/>
            <person name="Lee D.-W."/>
        </authorList>
    </citation>
    <scope>NUCLEOTIDE SEQUENCE [LARGE SCALE GENOMIC DNA]</scope>
    <source>
        <strain evidence="2 5">KCTC3564</strain>
    </source>
</reference>
<feature type="domain" description="Putative amidase" evidence="1">
    <location>
        <begin position="129"/>
        <end position="282"/>
    </location>
</feature>
<accession>A0A165YLX3</accession>
<dbReference type="AlphaFoldDB" id="A0A165YLX3"/>
<evidence type="ECO:0000313" key="4">
    <source>
        <dbReference type="Proteomes" id="UP000076476"/>
    </source>
</evidence>
<evidence type="ECO:0000313" key="2">
    <source>
        <dbReference type="EMBL" id="ASS92241.1"/>
    </source>
</evidence>
<dbReference type="KEGG" id="apak:AP3564_02770"/>
<dbReference type="STRING" id="33936.AZI98_05310"/>
<evidence type="ECO:0000313" key="3">
    <source>
        <dbReference type="EMBL" id="KZN97224.1"/>
    </source>
</evidence>
<dbReference type="Proteomes" id="UP000076476">
    <property type="component" value="Unassembled WGS sequence"/>
</dbReference>
<name>A0A165YLX3_9BACI</name>
<dbReference type="Pfam" id="PF12671">
    <property type="entry name" value="Amidase_6"/>
    <property type="match status" value="1"/>
</dbReference>
<sequence length="292" mass="34449">MNEKLQFLVNKSVNHNRQQSSELEWCEKKKELAAKRKAEIVKATCLIKWPKQIEDEATVVDYLCDYRLLYKQGDFLYIEEIGEERVAKFSNKGHLISDEVKLKDCFHKDEEDDWSNEEWHGKDERVSFQYDRLKSVQYAERWWNSRNPNYPYFDVNCTNYVSQCLRAGDAPMRGYPNRSSGWWLANNNWSYSWSVAHALMLYLSTSKTGLRAEEVSSPELLKPGDVICYDFQGDGRFDHSTFVVAKDKSDMPLVNAQTSNSRMRYWSYEDSTAYTENIQYKFFHIIDDNEDS</sequence>
<proteinExistence type="predicted"/>
<organism evidence="3 4">
    <name type="scientific">Aeribacillus pallidus</name>
    <dbReference type="NCBI Taxonomy" id="33936"/>
    <lineage>
        <taxon>Bacteria</taxon>
        <taxon>Bacillati</taxon>
        <taxon>Bacillota</taxon>
        <taxon>Bacilli</taxon>
        <taxon>Bacillales</taxon>
        <taxon>Bacillaceae</taxon>
        <taxon>Aeribacillus</taxon>
    </lineage>
</organism>
<keyword evidence="4" id="KW-1185">Reference proteome</keyword>
<evidence type="ECO:0000313" key="5">
    <source>
        <dbReference type="Proteomes" id="UP000214606"/>
    </source>
</evidence>
<reference evidence="3 4" key="1">
    <citation type="submission" date="2016-04" db="EMBL/GenBank/DDBJ databases">
        <title>Draft genome sequence of Aeribacillus pallidus 8m3 from petroleum reservoir.</title>
        <authorList>
            <person name="Poltaraus A.B."/>
            <person name="Nazina T.N."/>
            <person name="Tourova T.P."/>
            <person name="Malakho S.M."/>
            <person name="Korshunova A.V."/>
            <person name="Sokolova D.S."/>
        </authorList>
    </citation>
    <scope>NUCLEOTIDE SEQUENCE [LARGE SCALE GENOMIC DNA]</scope>
    <source>
        <strain evidence="3 4">8m3</strain>
    </source>
</reference>
<evidence type="ECO:0000259" key="1">
    <source>
        <dbReference type="Pfam" id="PF12671"/>
    </source>
</evidence>
<dbReference type="InterPro" id="IPR024301">
    <property type="entry name" value="Amidase_6"/>
</dbReference>
<dbReference type="PANTHER" id="PTHR40032:SF1">
    <property type="entry name" value="EXPORTED PROTEIN"/>
    <property type="match status" value="1"/>
</dbReference>
<dbReference type="OrthoDB" id="9812429at2"/>
<dbReference type="EMBL" id="CP017703">
    <property type="protein sequence ID" value="ASS92241.1"/>
    <property type="molecule type" value="Genomic_DNA"/>
</dbReference>
<dbReference type="Proteomes" id="UP000214606">
    <property type="component" value="Chromosome"/>
</dbReference>
<accession>A0A163YKZ3</accession>
<dbReference type="EMBL" id="LWBR01000013">
    <property type="protein sequence ID" value="KZN97224.1"/>
    <property type="molecule type" value="Genomic_DNA"/>
</dbReference>
<gene>
    <name evidence="2" type="ORF">AP3564_02770</name>
    <name evidence="3" type="ORF">AZI98_05310</name>
</gene>